<feature type="region of interest" description="Disordered" evidence="1">
    <location>
        <begin position="251"/>
        <end position="342"/>
    </location>
</feature>
<comment type="caution">
    <text evidence="2">The sequence shown here is derived from an EMBL/GenBank/DDBJ whole genome shotgun (WGS) entry which is preliminary data.</text>
</comment>
<dbReference type="Proteomes" id="UP000308114">
    <property type="component" value="Unassembled WGS sequence"/>
</dbReference>
<evidence type="ECO:0008006" key="4">
    <source>
        <dbReference type="Google" id="ProtNLM"/>
    </source>
</evidence>
<dbReference type="EMBL" id="PNXQ01000018">
    <property type="protein sequence ID" value="TKH40854.1"/>
    <property type="molecule type" value="Genomic_DNA"/>
</dbReference>
<dbReference type="AlphaFoldDB" id="A0A4U2PUN6"/>
<evidence type="ECO:0000313" key="3">
    <source>
        <dbReference type="Proteomes" id="UP000308114"/>
    </source>
</evidence>
<feature type="compositionally biased region" description="Polar residues" evidence="1">
    <location>
        <begin position="260"/>
        <end position="269"/>
    </location>
</feature>
<organism evidence="2 3">
    <name type="scientific">Paenibacillus terrae</name>
    <dbReference type="NCBI Taxonomy" id="159743"/>
    <lineage>
        <taxon>Bacteria</taxon>
        <taxon>Bacillati</taxon>
        <taxon>Bacillota</taxon>
        <taxon>Bacilli</taxon>
        <taxon>Bacillales</taxon>
        <taxon>Paenibacillaceae</taxon>
        <taxon>Paenibacillus</taxon>
    </lineage>
</organism>
<protein>
    <recommendedName>
        <fullName evidence="4">WXG100 family type VII secretion target</fullName>
    </recommendedName>
</protein>
<dbReference type="RefSeq" id="WP_137064014.1">
    <property type="nucleotide sequence ID" value="NZ_PNXQ01000018.1"/>
</dbReference>
<name>A0A4U2PUN6_9BACL</name>
<gene>
    <name evidence="2" type="ORF">C1I60_24120</name>
</gene>
<reference evidence="2 3" key="1">
    <citation type="submission" date="2018-01" db="EMBL/GenBank/DDBJ databases">
        <title>Bacillales members from the olive rhizosphere are effective biological control agents against Verticillium dahliae.</title>
        <authorList>
            <person name="Gomez-Lama C."/>
            <person name="Legarda G."/>
            <person name="Ruano-Rosa D."/>
            <person name="Pizarro-Tobias P."/>
            <person name="Valverde-Corredor A."/>
            <person name="Niqui J.L."/>
            <person name="Trivino J.C."/>
            <person name="Roca A."/>
            <person name="Mercado-Blanco J."/>
        </authorList>
    </citation>
    <scope>NUCLEOTIDE SEQUENCE [LARGE SCALE GENOMIC DNA]</scope>
    <source>
        <strain evidence="2 3">PIC167</strain>
    </source>
</reference>
<dbReference type="NCBIfam" id="TIGR03930">
    <property type="entry name" value="WXG100_ESAT6"/>
    <property type="match status" value="1"/>
</dbReference>
<feature type="compositionally biased region" description="Low complexity" evidence="1">
    <location>
        <begin position="275"/>
        <end position="289"/>
    </location>
</feature>
<dbReference type="SUPFAM" id="SSF140453">
    <property type="entry name" value="EsxAB dimer-like"/>
    <property type="match status" value="1"/>
</dbReference>
<feature type="compositionally biased region" description="Basic and acidic residues" evidence="1">
    <location>
        <begin position="300"/>
        <end position="326"/>
    </location>
</feature>
<dbReference type="Gene3D" id="1.10.287.850">
    <property type="entry name" value="HP0062-like domain"/>
    <property type="match status" value="1"/>
</dbReference>
<evidence type="ECO:0000313" key="2">
    <source>
        <dbReference type="EMBL" id="TKH40854.1"/>
    </source>
</evidence>
<dbReference type="InterPro" id="IPR036689">
    <property type="entry name" value="ESAT-6-like_sf"/>
</dbReference>
<dbReference type="Pfam" id="PF06013">
    <property type="entry name" value="WXG100"/>
    <property type="match status" value="1"/>
</dbReference>
<proteinExistence type="predicted"/>
<dbReference type="InterPro" id="IPR010310">
    <property type="entry name" value="T7SS_ESAT-6-like"/>
</dbReference>
<sequence>MGRILVPPDKLMQVADQFLQGKQQMGHMCDQLNRQMMFVQGGWEGLTSQRFFQDFQRSQQSMSVTLERLSTVAQELIFISKSFTQVDGEEVVLDVPGNGVPIKTASSSEGWLHKIFEQIGQAEITKAEAQMEASKLQGEILWDTAQGAKGAIQEDLTLGMLPDKDRDYDHPMAAKAGEILGHVATTLQGVAEVVVGAGGETLSAVVSASGVGSIVGVPGLIGSAALAAHGGTTAFKGASGIGKSSAELWQMTKGEGGGSSKQTLTSNKGKSIDVTPSSNHTSTTTNPHPAKGEPNSSIDILDKNTGEIKTRRYYDENGRATRDVDYTNHGNSKQHPEWPHEHVFEWKEDGTFKRVNKK</sequence>
<evidence type="ECO:0000256" key="1">
    <source>
        <dbReference type="SAM" id="MobiDB-lite"/>
    </source>
</evidence>
<accession>A0A4U2PUN6</accession>